<proteinExistence type="inferred from homology"/>
<dbReference type="InterPro" id="IPR020904">
    <property type="entry name" value="Sc_DH/Rdtase_CS"/>
</dbReference>
<dbReference type="InterPro" id="IPR036291">
    <property type="entry name" value="NAD(P)-bd_dom_sf"/>
</dbReference>
<dbReference type="InterPro" id="IPR002347">
    <property type="entry name" value="SDR_fam"/>
</dbReference>
<protein>
    <submittedName>
        <fullName evidence="3">NAD(P)-binding protein</fullName>
    </submittedName>
</protein>
<dbReference type="SUPFAM" id="SSF51735">
    <property type="entry name" value="NAD(P)-binding Rossmann-fold domains"/>
    <property type="match status" value="1"/>
</dbReference>
<dbReference type="GO" id="GO:0048038">
    <property type="term" value="F:quinone binding"/>
    <property type="evidence" value="ECO:0007669"/>
    <property type="project" value="TreeGrafter"/>
</dbReference>
<dbReference type="EMBL" id="KN880757">
    <property type="protein sequence ID" value="KIY62680.1"/>
    <property type="molecule type" value="Genomic_DNA"/>
</dbReference>
<accession>A0A0D7AXJ1</accession>
<evidence type="ECO:0000313" key="3">
    <source>
        <dbReference type="EMBL" id="KIY62680.1"/>
    </source>
</evidence>
<dbReference type="AlphaFoldDB" id="A0A0D7AXJ1"/>
<keyword evidence="4" id="KW-1185">Reference proteome</keyword>
<dbReference type="PANTHER" id="PTHR42760:SF121">
    <property type="entry name" value="3-OXOACYL-(ACYL-CARRIER-PROTEIN) REDUCTASE"/>
    <property type="match status" value="1"/>
</dbReference>
<dbReference type="FunFam" id="3.40.50.720:FF:000084">
    <property type="entry name" value="Short-chain dehydrogenase reductase"/>
    <property type="match status" value="1"/>
</dbReference>
<dbReference type="Proteomes" id="UP000054007">
    <property type="component" value="Unassembled WGS sequence"/>
</dbReference>
<name>A0A0D7AXJ1_9AGAR</name>
<gene>
    <name evidence="3" type="ORF">CYLTODRAFT_494466</name>
</gene>
<dbReference type="PRINTS" id="PR00080">
    <property type="entry name" value="SDRFAMILY"/>
</dbReference>
<organism evidence="3 4">
    <name type="scientific">Cylindrobasidium torrendii FP15055 ss-10</name>
    <dbReference type="NCBI Taxonomy" id="1314674"/>
    <lineage>
        <taxon>Eukaryota</taxon>
        <taxon>Fungi</taxon>
        <taxon>Dikarya</taxon>
        <taxon>Basidiomycota</taxon>
        <taxon>Agaricomycotina</taxon>
        <taxon>Agaricomycetes</taxon>
        <taxon>Agaricomycetidae</taxon>
        <taxon>Agaricales</taxon>
        <taxon>Marasmiineae</taxon>
        <taxon>Physalacriaceae</taxon>
        <taxon>Cylindrobasidium</taxon>
    </lineage>
</organism>
<reference evidence="3 4" key="1">
    <citation type="journal article" date="2015" name="Fungal Genet. Biol.">
        <title>Evolution of novel wood decay mechanisms in Agaricales revealed by the genome sequences of Fistulina hepatica and Cylindrobasidium torrendii.</title>
        <authorList>
            <person name="Floudas D."/>
            <person name="Held B.W."/>
            <person name="Riley R."/>
            <person name="Nagy L.G."/>
            <person name="Koehler G."/>
            <person name="Ransdell A.S."/>
            <person name="Younus H."/>
            <person name="Chow J."/>
            <person name="Chiniquy J."/>
            <person name="Lipzen A."/>
            <person name="Tritt A."/>
            <person name="Sun H."/>
            <person name="Haridas S."/>
            <person name="LaButti K."/>
            <person name="Ohm R.A."/>
            <person name="Kues U."/>
            <person name="Blanchette R.A."/>
            <person name="Grigoriev I.V."/>
            <person name="Minto R.E."/>
            <person name="Hibbett D.S."/>
        </authorList>
    </citation>
    <scope>NUCLEOTIDE SEQUENCE [LARGE SCALE GENOMIC DNA]</scope>
    <source>
        <strain evidence="3 4">FP15055 ss-10</strain>
    </source>
</reference>
<dbReference type="STRING" id="1314674.A0A0D7AXJ1"/>
<evidence type="ECO:0000256" key="1">
    <source>
        <dbReference type="ARBA" id="ARBA00006484"/>
    </source>
</evidence>
<dbReference type="GO" id="GO:0006633">
    <property type="term" value="P:fatty acid biosynthetic process"/>
    <property type="evidence" value="ECO:0007669"/>
    <property type="project" value="TreeGrafter"/>
</dbReference>
<sequence length="305" mass="32292">MATLDYQNFTPKNAIVTGAAQGIGRAIALRLAADGLNLVLNDIPQKKQVLEELVKEISNTFGVKAAVYAGCVAEKSVNDGMVETCVEHFGSLDVMVCNAGMSGKLKGVLDVAYEEVETLMTVNFQSCWFGYSAAAQQMIKQNTGGRIIGASSVAGKKGGALTAGYSATKFSIRALTQSAAQEWGQFGITVNAYCPGIVLTAMIKDIIQPGMKEGWESTAALRRVGEPEDISGVVSFFASKDSRYITGQSLNIDGGVCFDYGSRQLRSSVLASLKTSSGVISFVASKDSRYNAGQSINIDGGHLYD</sequence>
<dbReference type="PRINTS" id="PR00081">
    <property type="entry name" value="GDHRDH"/>
</dbReference>
<dbReference type="GO" id="GO:0016616">
    <property type="term" value="F:oxidoreductase activity, acting on the CH-OH group of donors, NAD or NADP as acceptor"/>
    <property type="evidence" value="ECO:0007669"/>
    <property type="project" value="TreeGrafter"/>
</dbReference>
<keyword evidence="2" id="KW-0521">NADP</keyword>
<dbReference type="PROSITE" id="PS00061">
    <property type="entry name" value="ADH_SHORT"/>
    <property type="match status" value="1"/>
</dbReference>
<dbReference type="OrthoDB" id="498125at2759"/>
<evidence type="ECO:0000256" key="2">
    <source>
        <dbReference type="ARBA" id="ARBA00022857"/>
    </source>
</evidence>
<comment type="similarity">
    <text evidence="1">Belongs to the short-chain dehydrogenases/reductases (SDR) family.</text>
</comment>
<dbReference type="Pfam" id="PF13561">
    <property type="entry name" value="adh_short_C2"/>
    <property type="match status" value="1"/>
</dbReference>
<dbReference type="Gene3D" id="3.40.50.720">
    <property type="entry name" value="NAD(P)-binding Rossmann-like Domain"/>
    <property type="match status" value="1"/>
</dbReference>
<dbReference type="PANTHER" id="PTHR42760">
    <property type="entry name" value="SHORT-CHAIN DEHYDROGENASES/REDUCTASES FAMILY MEMBER"/>
    <property type="match status" value="1"/>
</dbReference>
<evidence type="ECO:0000313" key="4">
    <source>
        <dbReference type="Proteomes" id="UP000054007"/>
    </source>
</evidence>